<dbReference type="Gene3D" id="1.10.10.60">
    <property type="entry name" value="Homeodomain-like"/>
    <property type="match status" value="2"/>
</dbReference>
<evidence type="ECO:0000256" key="2">
    <source>
        <dbReference type="ARBA" id="ARBA00023125"/>
    </source>
</evidence>
<evidence type="ECO:0000256" key="5">
    <source>
        <dbReference type="SAM" id="MobiDB-lite"/>
    </source>
</evidence>
<accession>A0A841TBZ8</accession>
<keyword evidence="1" id="KW-0805">Transcription regulation</keyword>
<dbReference type="Gene3D" id="3.40.50.2300">
    <property type="match status" value="1"/>
</dbReference>
<dbReference type="AlphaFoldDB" id="A0A841TBZ8"/>
<feature type="domain" description="Response regulatory" evidence="7">
    <location>
        <begin position="3"/>
        <end position="120"/>
    </location>
</feature>
<evidence type="ECO:0000256" key="3">
    <source>
        <dbReference type="ARBA" id="ARBA00023163"/>
    </source>
</evidence>
<feature type="domain" description="HTH araC/xylS-type" evidence="6">
    <location>
        <begin position="334"/>
        <end position="432"/>
    </location>
</feature>
<dbReference type="SUPFAM" id="SSF46689">
    <property type="entry name" value="Homeodomain-like"/>
    <property type="match status" value="2"/>
</dbReference>
<dbReference type="PRINTS" id="PR00032">
    <property type="entry name" value="HTHARAC"/>
</dbReference>
<evidence type="ECO:0000259" key="7">
    <source>
        <dbReference type="PROSITE" id="PS50110"/>
    </source>
</evidence>
<dbReference type="PROSITE" id="PS00041">
    <property type="entry name" value="HTH_ARAC_FAMILY_1"/>
    <property type="match status" value="1"/>
</dbReference>
<sequence>MWKIAIVDDDFQVLRGLRRAIPWEELEAEFVGDAINGEEGIRLIEAANPDIIITDIYMPHMSGIEMIEQLRRNHFPGRFIILSGYNDFEFARTAIRLGVEDYLTKPGTVEQIRDVLTNTIAKLEASYLQNIEQNELASRNESLDGMTSEEWLAAVVSGQPMVTDLPGSKKAWNDKSHQVIVLEAVRTERLRGVSIADWNLFQFAIANIAIEIMGQEGFDADFVWLFGNYAAIIMHEDLKIPHETARTQADALGRLLVESIRKYIGLELRYGLGDVRSSWQDIKLSADQALQSLFAMAEAEENPAASTPGKPAAVASAGSAMGNSGNPKHKKAVDFMIRYIHEHYAEDLTLEEFAKQLYISKNYLNQLFKKVTGETLTNYIIRVRIEKAKSLLFEGNHLIYEVAEMVGYQNVPYFTTLFKKYCGVTPSELTRRQIKQ</sequence>
<dbReference type="PANTHER" id="PTHR43280">
    <property type="entry name" value="ARAC-FAMILY TRANSCRIPTIONAL REGULATOR"/>
    <property type="match status" value="1"/>
</dbReference>
<dbReference type="InterPro" id="IPR020449">
    <property type="entry name" value="Tscrpt_reg_AraC-type_HTH"/>
</dbReference>
<evidence type="ECO:0000256" key="1">
    <source>
        <dbReference type="ARBA" id="ARBA00023015"/>
    </source>
</evidence>
<gene>
    <name evidence="8" type="ORF">H4Q31_06080</name>
</gene>
<dbReference type="PROSITE" id="PS50110">
    <property type="entry name" value="RESPONSE_REGULATORY"/>
    <property type="match status" value="1"/>
</dbReference>
<dbReference type="GO" id="GO:0000160">
    <property type="term" value="P:phosphorelay signal transduction system"/>
    <property type="evidence" value="ECO:0007669"/>
    <property type="project" value="InterPro"/>
</dbReference>
<dbReference type="Pfam" id="PF00072">
    <property type="entry name" value="Response_reg"/>
    <property type="match status" value="1"/>
</dbReference>
<dbReference type="Proteomes" id="UP000574133">
    <property type="component" value="Unassembled WGS sequence"/>
</dbReference>
<dbReference type="GO" id="GO:0003700">
    <property type="term" value="F:DNA-binding transcription factor activity"/>
    <property type="evidence" value="ECO:0007669"/>
    <property type="project" value="InterPro"/>
</dbReference>
<proteinExistence type="predicted"/>
<feature type="modified residue" description="4-aspartylphosphate" evidence="4">
    <location>
        <position position="55"/>
    </location>
</feature>
<comment type="caution">
    <text evidence="8">The sequence shown here is derived from an EMBL/GenBank/DDBJ whole genome shotgun (WGS) entry which is preliminary data.</text>
</comment>
<dbReference type="InterPro" id="IPR018060">
    <property type="entry name" value="HTH_AraC"/>
</dbReference>
<dbReference type="SMART" id="SM00448">
    <property type="entry name" value="REC"/>
    <property type="match status" value="1"/>
</dbReference>
<name>A0A841TBZ8_9BACL</name>
<dbReference type="GO" id="GO:0043565">
    <property type="term" value="F:sequence-specific DNA binding"/>
    <property type="evidence" value="ECO:0007669"/>
    <property type="project" value="InterPro"/>
</dbReference>
<dbReference type="SUPFAM" id="SSF52172">
    <property type="entry name" value="CheY-like"/>
    <property type="match status" value="1"/>
</dbReference>
<dbReference type="InterPro" id="IPR009057">
    <property type="entry name" value="Homeodomain-like_sf"/>
</dbReference>
<keyword evidence="9" id="KW-1185">Reference proteome</keyword>
<dbReference type="EMBL" id="JACJVN010000024">
    <property type="protein sequence ID" value="MBB6676898.1"/>
    <property type="molecule type" value="Genomic_DNA"/>
</dbReference>
<evidence type="ECO:0000313" key="8">
    <source>
        <dbReference type="EMBL" id="MBB6676898.1"/>
    </source>
</evidence>
<evidence type="ECO:0000256" key="4">
    <source>
        <dbReference type="PROSITE-ProRule" id="PRU00169"/>
    </source>
</evidence>
<evidence type="ECO:0000313" key="9">
    <source>
        <dbReference type="Proteomes" id="UP000574133"/>
    </source>
</evidence>
<evidence type="ECO:0000259" key="6">
    <source>
        <dbReference type="PROSITE" id="PS01124"/>
    </source>
</evidence>
<organism evidence="8 9">
    <name type="scientific">Cohnella lubricantis</name>
    <dbReference type="NCBI Taxonomy" id="2163172"/>
    <lineage>
        <taxon>Bacteria</taxon>
        <taxon>Bacillati</taxon>
        <taxon>Bacillota</taxon>
        <taxon>Bacilli</taxon>
        <taxon>Bacillales</taxon>
        <taxon>Paenibacillaceae</taxon>
        <taxon>Cohnella</taxon>
    </lineage>
</organism>
<dbReference type="CDD" id="cd17536">
    <property type="entry name" value="REC_YesN-like"/>
    <property type="match status" value="1"/>
</dbReference>
<dbReference type="InterPro" id="IPR011006">
    <property type="entry name" value="CheY-like_superfamily"/>
</dbReference>
<keyword evidence="4" id="KW-0597">Phosphoprotein</keyword>
<keyword evidence="3" id="KW-0804">Transcription</keyword>
<dbReference type="InterPro" id="IPR018062">
    <property type="entry name" value="HTH_AraC-typ_CS"/>
</dbReference>
<protein>
    <submittedName>
        <fullName evidence="8">Response regulator transcription factor</fullName>
    </submittedName>
</protein>
<keyword evidence="2" id="KW-0238">DNA-binding</keyword>
<dbReference type="PROSITE" id="PS01124">
    <property type="entry name" value="HTH_ARAC_FAMILY_2"/>
    <property type="match status" value="1"/>
</dbReference>
<feature type="region of interest" description="Disordered" evidence="5">
    <location>
        <begin position="302"/>
        <end position="326"/>
    </location>
</feature>
<dbReference type="SMART" id="SM00342">
    <property type="entry name" value="HTH_ARAC"/>
    <property type="match status" value="1"/>
</dbReference>
<dbReference type="RefSeq" id="WP_185178185.1">
    <property type="nucleotide sequence ID" value="NZ_CBCSEP010000008.1"/>
</dbReference>
<dbReference type="PANTHER" id="PTHR43280:SF28">
    <property type="entry name" value="HTH-TYPE TRANSCRIPTIONAL ACTIVATOR RHAS"/>
    <property type="match status" value="1"/>
</dbReference>
<reference evidence="8 9" key="1">
    <citation type="submission" date="2020-08" db="EMBL/GenBank/DDBJ databases">
        <title>Cohnella phylogeny.</title>
        <authorList>
            <person name="Dunlap C."/>
        </authorList>
    </citation>
    <scope>NUCLEOTIDE SEQUENCE [LARGE SCALE GENOMIC DNA]</scope>
    <source>
        <strain evidence="8 9">DSM 103658</strain>
    </source>
</reference>
<dbReference type="Pfam" id="PF12833">
    <property type="entry name" value="HTH_18"/>
    <property type="match status" value="1"/>
</dbReference>
<dbReference type="InterPro" id="IPR001789">
    <property type="entry name" value="Sig_transdc_resp-reg_receiver"/>
</dbReference>